<evidence type="ECO:0000256" key="1">
    <source>
        <dbReference type="SAM" id="MobiDB-lite"/>
    </source>
</evidence>
<protein>
    <recommendedName>
        <fullName evidence="4">Hexosyltransferase</fullName>
    </recommendedName>
</protein>
<proteinExistence type="predicted"/>
<evidence type="ECO:0000313" key="3">
    <source>
        <dbReference type="Proteomes" id="UP001497480"/>
    </source>
</evidence>
<gene>
    <name evidence="2" type="ORF">LLUT_LOCUS4464</name>
</gene>
<name>A0AAV1W2Z4_LUPLU</name>
<feature type="region of interest" description="Disordered" evidence="1">
    <location>
        <begin position="65"/>
        <end position="90"/>
    </location>
</feature>
<dbReference type="EMBL" id="CAXHTB010000003">
    <property type="protein sequence ID" value="CAL0303404.1"/>
    <property type="molecule type" value="Genomic_DNA"/>
</dbReference>
<dbReference type="Proteomes" id="UP001497480">
    <property type="component" value="Unassembled WGS sequence"/>
</dbReference>
<comment type="caution">
    <text evidence="2">The sequence shown here is derived from an EMBL/GenBank/DDBJ whole genome shotgun (WGS) entry which is preliminary data.</text>
</comment>
<keyword evidence="3" id="KW-1185">Reference proteome</keyword>
<evidence type="ECO:0000313" key="2">
    <source>
        <dbReference type="EMBL" id="CAL0303404.1"/>
    </source>
</evidence>
<feature type="compositionally biased region" description="Basic and acidic residues" evidence="1">
    <location>
        <begin position="65"/>
        <end position="80"/>
    </location>
</feature>
<reference evidence="2 3" key="1">
    <citation type="submission" date="2024-03" db="EMBL/GenBank/DDBJ databases">
        <authorList>
            <person name="Martinez-Hernandez J."/>
        </authorList>
    </citation>
    <scope>NUCLEOTIDE SEQUENCE [LARGE SCALE GENOMIC DNA]</scope>
</reference>
<accession>A0AAV1W2Z4</accession>
<organism evidence="2 3">
    <name type="scientific">Lupinus luteus</name>
    <name type="common">European yellow lupine</name>
    <dbReference type="NCBI Taxonomy" id="3873"/>
    <lineage>
        <taxon>Eukaryota</taxon>
        <taxon>Viridiplantae</taxon>
        <taxon>Streptophyta</taxon>
        <taxon>Embryophyta</taxon>
        <taxon>Tracheophyta</taxon>
        <taxon>Spermatophyta</taxon>
        <taxon>Magnoliopsida</taxon>
        <taxon>eudicotyledons</taxon>
        <taxon>Gunneridae</taxon>
        <taxon>Pentapetalae</taxon>
        <taxon>rosids</taxon>
        <taxon>fabids</taxon>
        <taxon>Fabales</taxon>
        <taxon>Fabaceae</taxon>
        <taxon>Papilionoideae</taxon>
        <taxon>50 kb inversion clade</taxon>
        <taxon>genistoids sensu lato</taxon>
        <taxon>core genistoids</taxon>
        <taxon>Genisteae</taxon>
        <taxon>Lupinus</taxon>
    </lineage>
</organism>
<sequence length="156" mass="17618">MEETKAYTSKDRKAITTNLKRKIMIALIKKGRVSHFSLQVLATAILLSSSSAIILSSSSSARTEGRRNHYKVAADAEEGRRRRRPSTPKKLREGFVAQQQFAILLTTSIERLGFDRLHRGWHVLGIAYVPALKLTEIENAAVIHYNGNYMLWLNVP</sequence>
<dbReference type="AlphaFoldDB" id="A0AAV1W2Z4"/>
<evidence type="ECO:0008006" key="4">
    <source>
        <dbReference type="Google" id="ProtNLM"/>
    </source>
</evidence>